<sequence>MDAPAATPFPGEISLDFANTWADRGRASTDELRSMDAFLAFARRAGLVDEAEGAGLDRLAREDPAAAGAALARARRAREAIYGLCSRRAAGVPPRPGDLRAFNGALAGALGHLRLEAQGHGFRWAWDRNALDAPLWPILRAAADLLASEEAGRIRECAGDGCTWLFLDRSRAGSRRWCSMSSCGNRAKARRHYRAREFSRPR</sequence>
<dbReference type="InterPro" id="IPR021005">
    <property type="entry name" value="Znf_CGNR"/>
</dbReference>
<dbReference type="Pfam" id="PF11706">
    <property type="entry name" value="zf-CGNR"/>
    <property type="match status" value="1"/>
</dbReference>
<dbReference type="SUPFAM" id="SSF160904">
    <property type="entry name" value="Jann2411-like"/>
    <property type="match status" value="1"/>
</dbReference>
<dbReference type="KEGG" id="msil:METEAL_07650"/>
<dbReference type="RefSeq" id="WP_316414483.1">
    <property type="nucleotide sequence ID" value="NZ_AP027080.1"/>
</dbReference>
<dbReference type="EMBL" id="AP027080">
    <property type="protein sequence ID" value="BDU71591.1"/>
    <property type="molecule type" value="Genomic_DNA"/>
</dbReference>
<dbReference type="AlphaFoldDB" id="A0AA48GFD2"/>
<dbReference type="InterPro" id="IPR023286">
    <property type="entry name" value="ABATE_dom_sf"/>
</dbReference>
<organism evidence="2 3">
    <name type="scientific">Mesoterricola silvestris</name>
    <dbReference type="NCBI Taxonomy" id="2927979"/>
    <lineage>
        <taxon>Bacteria</taxon>
        <taxon>Pseudomonadati</taxon>
        <taxon>Acidobacteriota</taxon>
        <taxon>Holophagae</taxon>
        <taxon>Holophagales</taxon>
        <taxon>Holophagaceae</taxon>
        <taxon>Mesoterricola</taxon>
    </lineage>
</organism>
<protein>
    <recommendedName>
        <fullName evidence="1">Zinc finger CGNR domain-containing protein</fullName>
    </recommendedName>
</protein>
<accession>A0AA48GFD2</accession>
<dbReference type="Pfam" id="PF07336">
    <property type="entry name" value="ABATE"/>
    <property type="match status" value="1"/>
</dbReference>
<keyword evidence="3" id="KW-1185">Reference proteome</keyword>
<dbReference type="InterPro" id="IPR010852">
    <property type="entry name" value="ABATE"/>
</dbReference>
<dbReference type="PANTHER" id="PTHR35525">
    <property type="entry name" value="BLL6575 PROTEIN"/>
    <property type="match status" value="1"/>
</dbReference>
<reference evidence="3" key="1">
    <citation type="journal article" date="2023" name="Int. J. Syst. Evol. Microbiol.">
        <title>Mesoterricola silvestris gen. nov., sp. nov., Mesoterricola sediminis sp. nov., Geothrix oryzae sp. nov., Geothrix edaphica sp. nov., Geothrix rubra sp. nov., and Geothrix limicola sp. nov., six novel members of Acidobacteriota isolated from soils.</title>
        <authorList>
            <person name="Itoh H."/>
            <person name="Sugisawa Y."/>
            <person name="Mise K."/>
            <person name="Xu Z."/>
            <person name="Kuniyasu M."/>
            <person name="Ushijima N."/>
            <person name="Kawano K."/>
            <person name="Kobayashi E."/>
            <person name="Shiratori Y."/>
            <person name="Masuda Y."/>
            <person name="Senoo K."/>
        </authorList>
    </citation>
    <scope>NUCLEOTIDE SEQUENCE [LARGE SCALE GENOMIC DNA]</scope>
    <source>
        <strain evidence="3">W79</strain>
    </source>
</reference>
<evidence type="ECO:0000313" key="2">
    <source>
        <dbReference type="EMBL" id="BDU71591.1"/>
    </source>
</evidence>
<name>A0AA48GFD2_9BACT</name>
<dbReference type="Gene3D" id="1.10.3300.10">
    <property type="entry name" value="Jann2411-like domain"/>
    <property type="match status" value="1"/>
</dbReference>
<proteinExistence type="predicted"/>
<gene>
    <name evidence="2" type="ORF">METEAL_07650</name>
</gene>
<feature type="domain" description="Zinc finger CGNR" evidence="1">
    <location>
        <begin position="153"/>
        <end position="194"/>
    </location>
</feature>
<evidence type="ECO:0000259" key="1">
    <source>
        <dbReference type="Pfam" id="PF11706"/>
    </source>
</evidence>
<evidence type="ECO:0000313" key="3">
    <source>
        <dbReference type="Proteomes" id="UP001238179"/>
    </source>
</evidence>
<dbReference type="PANTHER" id="PTHR35525:SF3">
    <property type="entry name" value="BLL6575 PROTEIN"/>
    <property type="match status" value="1"/>
</dbReference>
<dbReference type="Proteomes" id="UP001238179">
    <property type="component" value="Chromosome"/>
</dbReference>